<feature type="compositionally biased region" description="Basic and acidic residues" evidence="1">
    <location>
        <begin position="240"/>
        <end position="256"/>
    </location>
</feature>
<sequence length="256" mass="28286">MEKKETSQQQLAKIQDAALMEAQNKFISACQQAQGLEITDNMGAAFLAANVVNSLRDALTDEVMKRVFMPLMNKKIGFLTDRDPSRPTKDGKAITPYPVDVVRNCIIDAAFIGLLPTGNQFNIIAGVMYPTKEGYTALLKKIGVKYIIQKTPMQDISEKCAAVSCKVSYSFNGENNSFSIIATIKKDSYSSMDQILGKAERKAKKALFEYITGCDFGDADEQSGMPDIDDQTSTQQKVQAKIEKIRNSGKEPDRLL</sequence>
<evidence type="ECO:0000313" key="2">
    <source>
        <dbReference type="EMBL" id="MBO8467188.1"/>
    </source>
</evidence>
<reference evidence="2" key="1">
    <citation type="submission" date="2020-10" db="EMBL/GenBank/DDBJ databases">
        <authorList>
            <person name="Gilroy R."/>
        </authorList>
    </citation>
    <scope>NUCLEOTIDE SEQUENCE</scope>
    <source>
        <strain evidence="2">B1-15692</strain>
    </source>
</reference>
<dbReference type="AlphaFoldDB" id="A0A9D9I8N2"/>
<evidence type="ECO:0000256" key="1">
    <source>
        <dbReference type="SAM" id="MobiDB-lite"/>
    </source>
</evidence>
<dbReference type="EMBL" id="JADIMH010000031">
    <property type="protein sequence ID" value="MBO8467188.1"/>
    <property type="molecule type" value="Genomic_DNA"/>
</dbReference>
<dbReference type="Proteomes" id="UP000823660">
    <property type="component" value="Unassembled WGS sequence"/>
</dbReference>
<name>A0A9D9I8N2_9BACT</name>
<organism evidence="2 3">
    <name type="scientific">Candidatus Cryptobacteroides faecipullorum</name>
    <dbReference type="NCBI Taxonomy" id="2840764"/>
    <lineage>
        <taxon>Bacteria</taxon>
        <taxon>Pseudomonadati</taxon>
        <taxon>Bacteroidota</taxon>
        <taxon>Bacteroidia</taxon>
        <taxon>Bacteroidales</taxon>
        <taxon>Candidatus Cryptobacteroides</taxon>
    </lineage>
</organism>
<evidence type="ECO:0000313" key="3">
    <source>
        <dbReference type="Proteomes" id="UP000823660"/>
    </source>
</evidence>
<accession>A0A9D9I8N2</accession>
<comment type="caution">
    <text evidence="2">The sequence shown here is derived from an EMBL/GenBank/DDBJ whole genome shotgun (WGS) entry which is preliminary data.</text>
</comment>
<gene>
    <name evidence="2" type="ORF">IAB99_05425</name>
</gene>
<protein>
    <submittedName>
        <fullName evidence="2">Uncharacterized protein</fullName>
    </submittedName>
</protein>
<proteinExistence type="predicted"/>
<reference evidence="2" key="2">
    <citation type="journal article" date="2021" name="PeerJ">
        <title>Extensive microbial diversity within the chicken gut microbiome revealed by metagenomics and culture.</title>
        <authorList>
            <person name="Gilroy R."/>
            <person name="Ravi A."/>
            <person name="Getino M."/>
            <person name="Pursley I."/>
            <person name="Horton D.L."/>
            <person name="Alikhan N.F."/>
            <person name="Baker D."/>
            <person name="Gharbi K."/>
            <person name="Hall N."/>
            <person name="Watson M."/>
            <person name="Adriaenssens E.M."/>
            <person name="Foster-Nyarko E."/>
            <person name="Jarju S."/>
            <person name="Secka A."/>
            <person name="Antonio M."/>
            <person name="Oren A."/>
            <person name="Chaudhuri R.R."/>
            <person name="La Ragione R."/>
            <person name="Hildebrand F."/>
            <person name="Pallen M.J."/>
        </authorList>
    </citation>
    <scope>NUCLEOTIDE SEQUENCE</scope>
    <source>
        <strain evidence="2">B1-15692</strain>
    </source>
</reference>
<feature type="region of interest" description="Disordered" evidence="1">
    <location>
        <begin position="221"/>
        <end position="256"/>
    </location>
</feature>